<sequence length="395" mass="44082">MLSYDTWHKRLVGASSTKYPQIVLLLSASPNYNGSWEWFCNQFAQNSIWVWDFQRWEKGSLAIYFVHSAVPSLEKEEGCDKASGRALPLAAGFVGQAKAREASGLVVDMIWQKKMAGQALLMARPLGTGKTALALGIAQELRSKVPFCPMVGSEVFSSEVKKTEVLMENFRRAIGLRIKENKEVYEGEVTELSPEEAESVTGGYGKSISHVIIGLKTVKGTNQLKLDPTIYDALIKEKVADTMLPVAVGDVIYIEANSGAVKRVGRSVAFATEFDLEAEEYVPLRKGEVHKKKEIVQASPPIRFNKEGTLLAVSANDNRIKILATVDGMRLMRTYENHSLVAARSASETVTRVCLVKSSFVELVYVNYRALLQTPYMYLMLVYVNYIMYLKWQLP</sequence>
<evidence type="ECO:0000256" key="2">
    <source>
        <dbReference type="ARBA" id="ARBA00007519"/>
    </source>
</evidence>
<dbReference type="InterPro" id="IPR027238">
    <property type="entry name" value="RuvB-like"/>
</dbReference>
<comment type="caution">
    <text evidence="10">The sequence shown here is derived from an EMBL/GenBank/DDBJ whole genome shotgun (WGS) entry which is preliminary data.</text>
</comment>
<reference evidence="10 11" key="1">
    <citation type="submission" date="2024-01" db="EMBL/GenBank/DDBJ databases">
        <title>A telomere-to-telomere, gap-free genome of sweet tea (Lithocarpus litseifolius).</title>
        <authorList>
            <person name="Zhou J."/>
        </authorList>
    </citation>
    <scope>NUCLEOTIDE SEQUENCE [LARGE SCALE GENOMIC DNA]</scope>
    <source>
        <strain evidence="10">Zhou-2022a</strain>
        <tissue evidence="10">Leaf</tissue>
    </source>
</reference>
<feature type="domain" description="TIP49 P-loop" evidence="9">
    <location>
        <begin position="78"/>
        <end position="297"/>
    </location>
</feature>
<dbReference type="Gene3D" id="2.40.50.360">
    <property type="entry name" value="RuvB-like helicase, domain II"/>
    <property type="match status" value="1"/>
</dbReference>
<evidence type="ECO:0000256" key="7">
    <source>
        <dbReference type="ARBA" id="ARBA00023242"/>
    </source>
</evidence>
<evidence type="ECO:0000256" key="4">
    <source>
        <dbReference type="ARBA" id="ARBA00022801"/>
    </source>
</evidence>
<comment type="catalytic activity">
    <reaction evidence="8">
        <text>ATP + H2O = ADP + phosphate + H(+)</text>
        <dbReference type="Rhea" id="RHEA:13065"/>
        <dbReference type="ChEBI" id="CHEBI:15377"/>
        <dbReference type="ChEBI" id="CHEBI:15378"/>
        <dbReference type="ChEBI" id="CHEBI:30616"/>
        <dbReference type="ChEBI" id="CHEBI:43474"/>
        <dbReference type="ChEBI" id="CHEBI:456216"/>
        <dbReference type="EC" id="3.6.4.12"/>
    </reaction>
</comment>
<dbReference type="InterPro" id="IPR012340">
    <property type="entry name" value="NA-bd_OB-fold"/>
</dbReference>
<dbReference type="Pfam" id="PF06068">
    <property type="entry name" value="TIP49"/>
    <property type="match status" value="1"/>
</dbReference>
<evidence type="ECO:0000313" key="11">
    <source>
        <dbReference type="Proteomes" id="UP001459277"/>
    </source>
</evidence>
<dbReference type="Proteomes" id="UP001459277">
    <property type="component" value="Unassembled WGS sequence"/>
</dbReference>
<dbReference type="GO" id="GO:0016787">
    <property type="term" value="F:hydrolase activity"/>
    <property type="evidence" value="ECO:0007669"/>
    <property type="project" value="UniProtKB-KW"/>
</dbReference>
<evidence type="ECO:0000313" key="10">
    <source>
        <dbReference type="EMBL" id="KAL0004080.1"/>
    </source>
</evidence>
<evidence type="ECO:0000256" key="6">
    <source>
        <dbReference type="ARBA" id="ARBA00022840"/>
    </source>
</evidence>
<dbReference type="AlphaFoldDB" id="A0AAW2D0M2"/>
<keyword evidence="7 8" id="KW-0539">Nucleus</keyword>
<dbReference type="EMBL" id="JAZDWU010000004">
    <property type="protein sequence ID" value="KAL0004080.1"/>
    <property type="molecule type" value="Genomic_DNA"/>
</dbReference>
<dbReference type="GO" id="GO:0005634">
    <property type="term" value="C:nucleus"/>
    <property type="evidence" value="ECO:0007669"/>
    <property type="project" value="UniProtKB-SubCell"/>
</dbReference>
<name>A0AAW2D0M2_9ROSI</name>
<keyword evidence="8" id="KW-0804">Transcription</keyword>
<dbReference type="GO" id="GO:0005524">
    <property type="term" value="F:ATP binding"/>
    <property type="evidence" value="ECO:0007669"/>
    <property type="project" value="UniProtKB-KW"/>
</dbReference>
<keyword evidence="3 8" id="KW-0547">Nucleotide-binding</keyword>
<dbReference type="InterPro" id="IPR010339">
    <property type="entry name" value="TIP49_P-loop"/>
</dbReference>
<dbReference type="EC" id="3.6.4.12" evidence="8"/>
<dbReference type="SUPFAM" id="SSF50249">
    <property type="entry name" value="Nucleic acid-binding proteins"/>
    <property type="match status" value="1"/>
</dbReference>
<keyword evidence="6 8" id="KW-0067">ATP-binding</keyword>
<comment type="subcellular location">
    <subcellularLocation>
        <location evidence="1">Nucleus</location>
    </subcellularLocation>
</comment>
<evidence type="ECO:0000256" key="1">
    <source>
        <dbReference type="ARBA" id="ARBA00004123"/>
    </source>
</evidence>
<dbReference type="InterPro" id="IPR027417">
    <property type="entry name" value="P-loop_NTPase"/>
</dbReference>
<dbReference type="PANTHER" id="PTHR11093">
    <property type="entry name" value="RUVB-RELATED REPTIN AND PONTIN"/>
    <property type="match status" value="1"/>
</dbReference>
<dbReference type="InterPro" id="IPR042487">
    <property type="entry name" value="RuvBL1/2_DNA/RNA_bd_dom"/>
</dbReference>
<proteinExistence type="inferred from homology"/>
<keyword evidence="8" id="KW-0805">Transcription regulation</keyword>
<dbReference type="SUPFAM" id="SSF52540">
    <property type="entry name" value="P-loop containing nucleoside triphosphate hydrolases"/>
    <property type="match status" value="1"/>
</dbReference>
<comment type="similarity">
    <text evidence="2 8">Belongs to the RuvB family.</text>
</comment>
<keyword evidence="4 8" id="KW-0378">Hydrolase</keyword>
<keyword evidence="5 8" id="KW-0347">Helicase</keyword>
<accession>A0AAW2D0M2</accession>
<evidence type="ECO:0000259" key="9">
    <source>
        <dbReference type="Pfam" id="PF06068"/>
    </source>
</evidence>
<organism evidence="10 11">
    <name type="scientific">Lithocarpus litseifolius</name>
    <dbReference type="NCBI Taxonomy" id="425828"/>
    <lineage>
        <taxon>Eukaryota</taxon>
        <taxon>Viridiplantae</taxon>
        <taxon>Streptophyta</taxon>
        <taxon>Embryophyta</taxon>
        <taxon>Tracheophyta</taxon>
        <taxon>Spermatophyta</taxon>
        <taxon>Magnoliopsida</taxon>
        <taxon>eudicotyledons</taxon>
        <taxon>Gunneridae</taxon>
        <taxon>Pentapetalae</taxon>
        <taxon>rosids</taxon>
        <taxon>fabids</taxon>
        <taxon>Fagales</taxon>
        <taxon>Fagaceae</taxon>
        <taxon>Lithocarpus</taxon>
    </lineage>
</organism>
<dbReference type="GO" id="GO:0003678">
    <property type="term" value="F:DNA helicase activity"/>
    <property type="evidence" value="ECO:0007669"/>
    <property type="project" value="UniProtKB-EC"/>
</dbReference>
<gene>
    <name evidence="10" type="ORF">SO802_011641</name>
</gene>
<protein>
    <recommendedName>
        <fullName evidence="8">RuvB-like helicase</fullName>
        <ecNumber evidence="8">3.6.4.12</ecNumber>
    </recommendedName>
</protein>
<keyword evidence="11" id="KW-1185">Reference proteome</keyword>
<evidence type="ECO:0000256" key="5">
    <source>
        <dbReference type="ARBA" id="ARBA00022806"/>
    </source>
</evidence>
<dbReference type="FunFam" id="2.40.50.360:FF:000001">
    <property type="entry name" value="RuvB-like helicase"/>
    <property type="match status" value="1"/>
</dbReference>
<evidence type="ECO:0000256" key="3">
    <source>
        <dbReference type="ARBA" id="ARBA00022741"/>
    </source>
</evidence>
<evidence type="ECO:0000256" key="8">
    <source>
        <dbReference type="RuleBase" id="RU363048"/>
    </source>
</evidence>